<dbReference type="EMBL" id="QEAP01000071">
    <property type="protein sequence ID" value="TPX75718.1"/>
    <property type="molecule type" value="Genomic_DNA"/>
</dbReference>
<dbReference type="InterPro" id="IPR050815">
    <property type="entry name" value="TF_fung"/>
</dbReference>
<dbReference type="GO" id="GO:0006351">
    <property type="term" value="P:DNA-templated transcription"/>
    <property type="evidence" value="ECO:0007669"/>
    <property type="project" value="InterPro"/>
</dbReference>
<evidence type="ECO:0000256" key="1">
    <source>
        <dbReference type="ARBA" id="ARBA00004123"/>
    </source>
</evidence>
<evidence type="ECO:0000256" key="2">
    <source>
        <dbReference type="ARBA" id="ARBA00022723"/>
    </source>
</evidence>
<accession>A0A507FJX8</accession>
<dbReference type="GO" id="GO:0003677">
    <property type="term" value="F:DNA binding"/>
    <property type="evidence" value="ECO:0007669"/>
    <property type="project" value="InterPro"/>
</dbReference>
<evidence type="ECO:0000256" key="6">
    <source>
        <dbReference type="SAM" id="MobiDB-lite"/>
    </source>
</evidence>
<dbReference type="Proteomes" id="UP000320333">
    <property type="component" value="Unassembled WGS sequence"/>
</dbReference>
<dbReference type="GO" id="GO:0000981">
    <property type="term" value="F:DNA-binding transcription factor activity, RNA polymerase II-specific"/>
    <property type="evidence" value="ECO:0007669"/>
    <property type="project" value="InterPro"/>
</dbReference>
<dbReference type="PANTHER" id="PTHR47338">
    <property type="entry name" value="ZN(II)2CYS6 TRANSCRIPTION FACTOR (EUROFUNG)-RELATED"/>
    <property type="match status" value="1"/>
</dbReference>
<organism evidence="8 9">
    <name type="scientific">Chytriomyces confervae</name>
    <dbReference type="NCBI Taxonomy" id="246404"/>
    <lineage>
        <taxon>Eukaryota</taxon>
        <taxon>Fungi</taxon>
        <taxon>Fungi incertae sedis</taxon>
        <taxon>Chytridiomycota</taxon>
        <taxon>Chytridiomycota incertae sedis</taxon>
        <taxon>Chytridiomycetes</taxon>
        <taxon>Chytridiales</taxon>
        <taxon>Chytriomycetaceae</taxon>
        <taxon>Chytriomyces</taxon>
    </lineage>
</organism>
<evidence type="ECO:0000256" key="4">
    <source>
        <dbReference type="ARBA" id="ARBA00023163"/>
    </source>
</evidence>
<keyword evidence="5" id="KW-0539">Nucleus</keyword>
<dbReference type="Pfam" id="PF04082">
    <property type="entry name" value="Fungal_trans"/>
    <property type="match status" value="2"/>
</dbReference>
<dbReference type="GO" id="GO:0005634">
    <property type="term" value="C:nucleus"/>
    <property type="evidence" value="ECO:0007669"/>
    <property type="project" value="UniProtKB-SubCell"/>
</dbReference>
<keyword evidence="3" id="KW-0805">Transcription regulation</keyword>
<dbReference type="InterPro" id="IPR036864">
    <property type="entry name" value="Zn2-C6_fun-type_DNA-bd_sf"/>
</dbReference>
<evidence type="ECO:0000313" key="8">
    <source>
        <dbReference type="EMBL" id="TPX75718.1"/>
    </source>
</evidence>
<comment type="caution">
    <text evidence="8">The sequence shown here is derived from an EMBL/GenBank/DDBJ whole genome shotgun (WGS) entry which is preliminary data.</text>
</comment>
<dbReference type="InterPro" id="IPR007219">
    <property type="entry name" value="XnlR_reg_dom"/>
</dbReference>
<evidence type="ECO:0000259" key="7">
    <source>
        <dbReference type="PROSITE" id="PS50048"/>
    </source>
</evidence>
<keyword evidence="2" id="KW-0479">Metal-binding</keyword>
<feature type="region of interest" description="Disordered" evidence="6">
    <location>
        <begin position="48"/>
        <end position="72"/>
    </location>
</feature>
<dbReference type="CDD" id="cd00067">
    <property type="entry name" value="GAL4"/>
    <property type="match status" value="2"/>
</dbReference>
<dbReference type="PROSITE" id="PS50048">
    <property type="entry name" value="ZN2_CY6_FUNGAL_2"/>
    <property type="match status" value="2"/>
</dbReference>
<dbReference type="SUPFAM" id="SSF57701">
    <property type="entry name" value="Zn2/Cys6 DNA-binding domain"/>
    <property type="match status" value="2"/>
</dbReference>
<keyword evidence="4" id="KW-0804">Transcription</keyword>
<evidence type="ECO:0000256" key="3">
    <source>
        <dbReference type="ARBA" id="ARBA00023015"/>
    </source>
</evidence>
<gene>
    <name evidence="8" type="ORF">CcCBS67573_g03033</name>
</gene>
<dbReference type="PROSITE" id="PS00463">
    <property type="entry name" value="ZN2_CY6_FUNGAL_1"/>
    <property type="match status" value="2"/>
</dbReference>
<evidence type="ECO:0000313" key="9">
    <source>
        <dbReference type="Proteomes" id="UP000320333"/>
    </source>
</evidence>
<dbReference type="CDD" id="cd12148">
    <property type="entry name" value="fungal_TF_MHR"/>
    <property type="match status" value="2"/>
</dbReference>
<reference evidence="8 9" key="1">
    <citation type="journal article" date="2019" name="Sci. Rep.">
        <title>Comparative genomics of chytrid fungi reveal insights into the obligate biotrophic and pathogenic lifestyle of Synchytrium endobioticum.</title>
        <authorList>
            <person name="van de Vossenberg B.T.L.H."/>
            <person name="Warris S."/>
            <person name="Nguyen H.D.T."/>
            <person name="van Gent-Pelzer M.P.E."/>
            <person name="Joly D.L."/>
            <person name="van de Geest H.C."/>
            <person name="Bonants P.J.M."/>
            <person name="Smith D.S."/>
            <person name="Levesque C.A."/>
            <person name="van der Lee T.A.J."/>
        </authorList>
    </citation>
    <scope>NUCLEOTIDE SEQUENCE [LARGE SCALE GENOMIC DNA]</scope>
    <source>
        <strain evidence="8 9">CBS 675.73</strain>
    </source>
</reference>
<keyword evidence="9" id="KW-1185">Reference proteome</keyword>
<dbReference type="SMART" id="SM00066">
    <property type="entry name" value="GAL4"/>
    <property type="match status" value="2"/>
</dbReference>
<dbReference type="InterPro" id="IPR001138">
    <property type="entry name" value="Zn2Cys6_DnaBD"/>
</dbReference>
<dbReference type="Gene3D" id="4.10.240.10">
    <property type="entry name" value="Zn(2)-C6 fungal-type DNA-binding domain"/>
    <property type="match status" value="2"/>
</dbReference>
<protein>
    <recommendedName>
        <fullName evidence="7">Zn(2)-C6 fungal-type domain-containing protein</fullName>
    </recommendedName>
</protein>
<dbReference type="PANTHER" id="PTHR47338:SF5">
    <property type="entry name" value="ZN(II)2CYS6 TRANSCRIPTION FACTOR (EUROFUNG)"/>
    <property type="match status" value="1"/>
</dbReference>
<dbReference type="Pfam" id="PF00172">
    <property type="entry name" value="Zn_clus"/>
    <property type="match status" value="2"/>
</dbReference>
<sequence>MSSMIHPLMGRAVAGRPEPCERCRKKRRKCDLRRPTCDRCLRTGQSCEWRGGHSQSPPAPNSPTSNLINRPHGYAAQNGRTARVKDIDGDVPKIEDSMPQFADDTPLLIEDPDLLPSFYDFALVLGFFAQADVKTANDSPAFYLVDGDSFLATFFQQPAALRLTLCAIAAFNADPPLPKKVYLWYYDRAKKAVVRHLTKPSLEGVQTLFLISHFYMIHGQPASSRELMIRAVQMAIALNLGVDPSNDVTLSHSQQTEHRRIFWRLFFHIKYSKCVENNLRPCDLLRHDILPPSGPGSGVRGESPLMVHACLIWDLIYAIELHWVSPPTSLTEMLLSMEMTRLNSKLIEVHAQLPSFYVLVPDIRIRPEDTDALMNQNEVFVAQLMAASLDDSTAMLALSLNYNASICLLLRPRMCISAFMHPSSKNLSQEYTFLIESALEECSSAAQRIAHLTQFILHLIDANSSSQHIPGAHPAPQVSNPSILSKSFWMQQVILCQAIFEAAICLWVIGCRVQRAWFASPNVQTLPTMETVTQHLNCLLHFFTQLSNCYETSHQDHDQNHQTTASKKPNMATPFIHCISGMLHELSFVEMHGGPLEVVKDSPEDTSRLNRIVLDMKAMAISDSEEDEIEVVVAGRGDPPVAYLGLLGLEVDDRFRWKSANEEGKMLPKRPHACTRCRSKRRKCDMTKPHCLRCSKMGVTCEYPPEEREMLRMDETVKDDPHFDGYVRLVLPASPQSAATSVSTGSEVPTSGVVEELDMVATYSDYMLCHGFFAAGDLLHASDSPAYYLIDREKFLSSFFTQPPALRLVICTLAAFTTDLPLPKHLYVSYYLRAKKALLRCIHKPALQTLQALYLTTTFILVNGQPTIGEKLFTESVKMAIALNLGVDPSHNPLLTQKFGPVLSASQQEEYRRVFWRIYYNLKYEKCVSDVFRPLVLQRIDVRLPSGGVRGQTPLMEHQCALWDLIYLLRTSYDEPPKSALEILESQATTVLTSRLIEELGKIPSTYILTPELSRCDHADDIMGQNEAFVGQMVAVSPTDTTGMLLLSVNYNASICMLLRPKICLTVFLNPEESSAFTSDHVFLLQSALEECSAAAQRIAELNDFILYLTETDSYRNFGNSTERAASATPNAAHILEKSRVVSRSFWMQQIIQSHAIFEAAVCLWVISCRTRPAWFHKCTQLTPLPKVQGYLERISRYFKILSQRFGKEDSTTKPNMMTPFIDCLDAMLYELSLVETRGSNMEGDSPVSPFGWSGVDRIVLDMKAMGISDLEEVMPGSSECPLAYLGLLGLEVNEVFQWKGENEDAWRKFWMIQFPSSYSSDALRDFFLNI</sequence>
<feature type="domain" description="Zn(2)-C6 fungal-type" evidence="7">
    <location>
        <begin position="673"/>
        <end position="703"/>
    </location>
</feature>
<proteinExistence type="predicted"/>
<name>A0A507FJX8_9FUNG</name>
<evidence type="ECO:0000256" key="5">
    <source>
        <dbReference type="ARBA" id="ARBA00023242"/>
    </source>
</evidence>
<comment type="subcellular location">
    <subcellularLocation>
        <location evidence="1">Nucleus</location>
    </subcellularLocation>
</comment>
<dbReference type="GO" id="GO:0008270">
    <property type="term" value="F:zinc ion binding"/>
    <property type="evidence" value="ECO:0007669"/>
    <property type="project" value="InterPro"/>
</dbReference>
<dbReference type="OrthoDB" id="2103265at2759"/>
<feature type="domain" description="Zn(2)-C6 fungal-type" evidence="7">
    <location>
        <begin position="19"/>
        <end position="49"/>
    </location>
</feature>